<gene>
    <name evidence="3" type="ORF">RDI58_002653</name>
</gene>
<evidence type="ECO:0000256" key="1">
    <source>
        <dbReference type="SAM" id="MobiDB-lite"/>
    </source>
</evidence>
<dbReference type="AlphaFoldDB" id="A0AAN8YRC4"/>
<name>A0AAN8YRC4_SOLBU</name>
<evidence type="ECO:0000313" key="4">
    <source>
        <dbReference type="Proteomes" id="UP001371456"/>
    </source>
</evidence>
<feature type="compositionally biased region" description="Polar residues" evidence="1">
    <location>
        <begin position="234"/>
        <end position="243"/>
    </location>
</feature>
<dbReference type="Pfam" id="PF11926">
    <property type="entry name" value="DUF3444"/>
    <property type="match status" value="1"/>
</dbReference>
<feature type="region of interest" description="Disordered" evidence="1">
    <location>
        <begin position="223"/>
        <end position="252"/>
    </location>
</feature>
<protein>
    <recommendedName>
        <fullName evidence="2">DUF3444 domain-containing protein</fullName>
    </recommendedName>
</protein>
<reference evidence="3 4" key="1">
    <citation type="submission" date="2024-02" db="EMBL/GenBank/DDBJ databases">
        <title>de novo genome assembly of Solanum bulbocastanum strain 11H21.</title>
        <authorList>
            <person name="Hosaka A.J."/>
        </authorList>
    </citation>
    <scope>NUCLEOTIDE SEQUENCE [LARGE SCALE GENOMIC DNA]</scope>
    <source>
        <tissue evidence="3">Young leaves</tissue>
    </source>
</reference>
<dbReference type="EMBL" id="JBANQN010000001">
    <property type="protein sequence ID" value="KAK6804869.1"/>
    <property type="molecule type" value="Genomic_DNA"/>
</dbReference>
<accession>A0AAN8YRC4</accession>
<feature type="domain" description="DUF3444" evidence="2">
    <location>
        <begin position="1"/>
        <end position="175"/>
    </location>
</feature>
<dbReference type="Proteomes" id="UP001371456">
    <property type="component" value="Unassembled WGS sequence"/>
</dbReference>
<evidence type="ECO:0000259" key="2">
    <source>
        <dbReference type="Pfam" id="PF11926"/>
    </source>
</evidence>
<organism evidence="3 4">
    <name type="scientific">Solanum bulbocastanum</name>
    <name type="common">Wild potato</name>
    <dbReference type="NCBI Taxonomy" id="147425"/>
    <lineage>
        <taxon>Eukaryota</taxon>
        <taxon>Viridiplantae</taxon>
        <taxon>Streptophyta</taxon>
        <taxon>Embryophyta</taxon>
        <taxon>Tracheophyta</taxon>
        <taxon>Spermatophyta</taxon>
        <taxon>Magnoliopsida</taxon>
        <taxon>eudicotyledons</taxon>
        <taxon>Gunneridae</taxon>
        <taxon>Pentapetalae</taxon>
        <taxon>asterids</taxon>
        <taxon>lamiids</taxon>
        <taxon>Solanales</taxon>
        <taxon>Solanaceae</taxon>
        <taxon>Solanoideae</taxon>
        <taxon>Solaneae</taxon>
        <taxon>Solanum</taxon>
    </lineage>
</organism>
<proteinExistence type="predicted"/>
<dbReference type="PANTHER" id="PTHR45089">
    <property type="entry name" value="DNAJ HEAT SHOCK AMINO-TERMINAL DOMAIN PROTEIN-RELATED"/>
    <property type="match status" value="1"/>
</dbReference>
<sequence>MPRRYALIKNVSSPEFKIKLRWLDPNLEYPRKHAWVRGLLPVGCGRFKCGNVDSIECNSSDHCLFSYQVQYIKGKEGPYLVYPRKGEIWALFKDWDINWSSDPENHREYKYEVVEILSHYEYGAGLLVGYLDKVSGFVSVFQPTRPNVVDTFFIKPKDYYKFSHRVPSFKMTGTEGEGVPAGSFELDFYALPIDLDDVWYPGKVEEDSSTADSESVENVLSAVPPVTRDESRTPDNAATSLESGNLKGIHTTDGESSMLVDLELKL</sequence>
<dbReference type="PANTHER" id="PTHR45089:SF52">
    <property type="entry name" value="DUF3444 DOMAIN-CONTAINING PROTEIN"/>
    <property type="match status" value="1"/>
</dbReference>
<comment type="caution">
    <text evidence="3">The sequence shown here is derived from an EMBL/GenBank/DDBJ whole genome shotgun (WGS) entry which is preliminary data.</text>
</comment>
<keyword evidence="4" id="KW-1185">Reference proteome</keyword>
<dbReference type="InterPro" id="IPR024593">
    <property type="entry name" value="DUF3444"/>
</dbReference>
<evidence type="ECO:0000313" key="3">
    <source>
        <dbReference type="EMBL" id="KAK6804869.1"/>
    </source>
</evidence>